<organism evidence="1 2">
    <name type="scientific">Burkholderia aenigmatica</name>
    <dbReference type="NCBI Taxonomy" id="2015348"/>
    <lineage>
        <taxon>Bacteria</taxon>
        <taxon>Pseudomonadati</taxon>
        <taxon>Pseudomonadota</taxon>
        <taxon>Betaproteobacteria</taxon>
        <taxon>Burkholderiales</taxon>
        <taxon>Burkholderiaceae</taxon>
        <taxon>Burkholderia</taxon>
        <taxon>Burkholderia cepacia complex</taxon>
    </lineage>
</organism>
<proteinExistence type="predicted"/>
<gene>
    <name evidence="1" type="ORF">BLA17378_05273</name>
</gene>
<dbReference type="Proteomes" id="UP000494120">
    <property type="component" value="Unassembled WGS sequence"/>
</dbReference>
<dbReference type="EMBL" id="CABVQG010000021">
    <property type="protein sequence ID" value="VWD01553.1"/>
    <property type="molecule type" value="Genomic_DNA"/>
</dbReference>
<sequence length="87" mass="9409">MPCTPFRFPGGMSGIVCTRGRKRATRCSVPGCQASSASQCDFHTTTTKTCDRHLCAVHAHQVGDDVHFCPTHLVESSGKKQAQGELF</sequence>
<evidence type="ECO:0000313" key="1">
    <source>
        <dbReference type="EMBL" id="VWD01553.1"/>
    </source>
</evidence>
<accession>A0ABY6XXW8</accession>
<comment type="caution">
    <text evidence="1">The sequence shown here is derived from an EMBL/GenBank/DDBJ whole genome shotgun (WGS) entry which is preliminary data.</text>
</comment>
<name>A0ABY6XXW8_9BURK</name>
<reference evidence="1 2" key="1">
    <citation type="submission" date="2019-09" db="EMBL/GenBank/DDBJ databases">
        <authorList>
            <person name="Depoorter E."/>
        </authorList>
    </citation>
    <scope>NUCLEOTIDE SEQUENCE [LARGE SCALE GENOMIC DNA]</scope>
    <source>
        <strain evidence="1 2">R-17378</strain>
    </source>
</reference>
<keyword evidence="2" id="KW-1185">Reference proteome</keyword>
<protein>
    <submittedName>
        <fullName evidence="1">Uncharacterized protein</fullName>
    </submittedName>
</protein>
<evidence type="ECO:0000313" key="2">
    <source>
        <dbReference type="Proteomes" id="UP000494120"/>
    </source>
</evidence>